<dbReference type="InterPro" id="IPR036388">
    <property type="entry name" value="WH-like_DNA-bd_sf"/>
</dbReference>
<protein>
    <recommendedName>
        <fullName evidence="1">HTH Mu-type domain-containing protein</fullName>
    </recommendedName>
</protein>
<organism evidence="2 3">
    <name type="scientific">Actinobacillus minor NM305</name>
    <dbReference type="NCBI Taxonomy" id="637911"/>
    <lineage>
        <taxon>Bacteria</taxon>
        <taxon>Pseudomonadati</taxon>
        <taxon>Pseudomonadota</taxon>
        <taxon>Gammaproteobacteria</taxon>
        <taxon>Pasteurellales</taxon>
        <taxon>Pasteurellaceae</taxon>
        <taxon>Actinobacillus</taxon>
    </lineage>
</organism>
<reference evidence="2 3" key="1">
    <citation type="journal article" date="2010" name="Vet. Microbiol.">
        <title>Production of haemolysins by strains of the Actinobacillus minor/porcitonsillarum complex.</title>
        <authorList>
            <person name="Arya G."/>
            <person name="Niven D.F."/>
        </authorList>
    </citation>
    <scope>NUCLEOTIDE SEQUENCE [LARGE SCALE GENOMIC DNA]</scope>
    <source>
        <strain evidence="2 3">NM305</strain>
    </source>
</reference>
<evidence type="ECO:0000259" key="1">
    <source>
        <dbReference type="PROSITE" id="PS51702"/>
    </source>
</evidence>
<dbReference type="AlphaFoldDB" id="C5S4R0"/>
<dbReference type="Pfam" id="PF02316">
    <property type="entry name" value="HTH_Tnp_Mu_1"/>
    <property type="match status" value="1"/>
</dbReference>
<sequence>MGNFKEWFSASELAGIQGLPKTPQGINKRARTQNWQKRNKDGVQGGAVEYHYTSFPENVQQALGFIVSQTEHSNQTRDDFIVQTPSGGEFGLELKTRRLKGEAVNINELRQAITLIEEAVAQIGKARPSELNNIEWHLIQCFRSANEQGRVAILNIAETMAAIQDKEEASKLSEASKVA</sequence>
<dbReference type="Gene3D" id="1.10.10.10">
    <property type="entry name" value="Winged helix-like DNA-binding domain superfamily/Winged helix DNA-binding domain"/>
    <property type="match status" value="1"/>
</dbReference>
<dbReference type="PROSITE" id="PS51702">
    <property type="entry name" value="HTH_MU"/>
    <property type="match status" value="1"/>
</dbReference>
<dbReference type="Proteomes" id="UP000005532">
    <property type="component" value="Unassembled WGS sequence"/>
</dbReference>
<accession>C5S4R0</accession>
<proteinExistence type="predicted"/>
<feature type="domain" description="HTH Mu-type" evidence="1">
    <location>
        <begin position="4"/>
        <end position="71"/>
    </location>
</feature>
<evidence type="ECO:0000313" key="2">
    <source>
        <dbReference type="EMBL" id="EER46149.1"/>
    </source>
</evidence>
<gene>
    <name evidence="2" type="ORF">AM305_00995</name>
</gene>
<dbReference type="OrthoDB" id="5676324at2"/>
<dbReference type="InterPro" id="IPR003314">
    <property type="entry name" value="Mu-type_HTH"/>
</dbReference>
<dbReference type="eggNOG" id="COG2932">
    <property type="taxonomic scope" value="Bacteria"/>
</dbReference>
<name>C5S4R0_9PAST</name>
<dbReference type="SUPFAM" id="SSF46955">
    <property type="entry name" value="Putative DNA-binding domain"/>
    <property type="match status" value="1"/>
</dbReference>
<dbReference type="InterPro" id="IPR009061">
    <property type="entry name" value="DNA-bd_dom_put_sf"/>
</dbReference>
<dbReference type="EMBL" id="ACQL01000153">
    <property type="protein sequence ID" value="EER46149.1"/>
    <property type="molecule type" value="Genomic_DNA"/>
</dbReference>
<dbReference type="RefSeq" id="WP_005825947.1">
    <property type="nucleotide sequence ID" value="NZ_ACQL01000153.1"/>
</dbReference>
<evidence type="ECO:0000313" key="3">
    <source>
        <dbReference type="Proteomes" id="UP000005532"/>
    </source>
</evidence>
<dbReference type="GO" id="GO:0003677">
    <property type="term" value="F:DNA binding"/>
    <property type="evidence" value="ECO:0007669"/>
    <property type="project" value="InterPro"/>
</dbReference>
<comment type="caution">
    <text evidence="2">The sequence shown here is derived from an EMBL/GenBank/DDBJ whole genome shotgun (WGS) entry which is preliminary data.</text>
</comment>